<evidence type="ECO:0000256" key="1">
    <source>
        <dbReference type="SAM" id="Coils"/>
    </source>
</evidence>
<dbReference type="KEGG" id="str:Sterm_0826"/>
<sequence>MITARMIKKQLQPIRKMANDFEIIRNNQSIGFVKAFVCGKDYPNTIQTVEETEILDNDCLVFQSKKYYVTNAQPKAFDNEVCYYMLEYSTDPKVSESNNRNEVNNVFHFNAPLNGTNVIGSHDFTLNIDNSIKNIQEIINNKTEDKEALQKLLDEIKEASVNNKPLTKGIFSKFSDLLAKHSDVAIAVGKFFVKLFF</sequence>
<gene>
    <name evidence="2" type="ordered locus">Sterm_0826</name>
</gene>
<dbReference type="EMBL" id="CP001739">
    <property type="protein sequence ID" value="ACZ07698.1"/>
    <property type="molecule type" value="Genomic_DNA"/>
</dbReference>
<feature type="coiled-coil region" evidence="1">
    <location>
        <begin position="132"/>
        <end position="162"/>
    </location>
</feature>
<evidence type="ECO:0000313" key="3">
    <source>
        <dbReference type="Proteomes" id="UP000000845"/>
    </source>
</evidence>
<protein>
    <submittedName>
        <fullName evidence="2">Uncharacterized protein</fullName>
    </submittedName>
</protein>
<name>D1AR10_SEBTE</name>
<evidence type="ECO:0000313" key="2">
    <source>
        <dbReference type="EMBL" id="ACZ07698.1"/>
    </source>
</evidence>
<organism evidence="2 3">
    <name type="scientific">Sebaldella termitidis (strain ATCC 33386 / NCTC 11300)</name>
    <dbReference type="NCBI Taxonomy" id="526218"/>
    <lineage>
        <taxon>Bacteria</taxon>
        <taxon>Fusobacteriati</taxon>
        <taxon>Fusobacteriota</taxon>
        <taxon>Fusobacteriia</taxon>
        <taxon>Fusobacteriales</taxon>
        <taxon>Leptotrichiaceae</taxon>
        <taxon>Sebaldella</taxon>
    </lineage>
</organism>
<dbReference type="HOGENOM" id="CLU_1383328_0_0_0"/>
<keyword evidence="1" id="KW-0175">Coiled coil</keyword>
<dbReference type="RefSeq" id="WP_012860294.1">
    <property type="nucleotide sequence ID" value="NC_013517.1"/>
</dbReference>
<accession>D1AR10</accession>
<dbReference type="AlphaFoldDB" id="D1AR10"/>
<keyword evidence="3" id="KW-1185">Reference proteome</keyword>
<dbReference type="eggNOG" id="ENOG50337U3">
    <property type="taxonomic scope" value="Bacteria"/>
</dbReference>
<reference evidence="2 3" key="2">
    <citation type="journal article" date="2010" name="Stand. Genomic Sci.">
        <title>Complete genome sequence of Sebaldella termitidis type strain (NCTC 11300).</title>
        <authorList>
            <person name="Harmon-Smith M."/>
            <person name="Celia L."/>
            <person name="Chertkov O."/>
            <person name="Lapidus A."/>
            <person name="Copeland A."/>
            <person name="Glavina Del Rio T."/>
            <person name="Nolan M."/>
            <person name="Lucas S."/>
            <person name="Tice H."/>
            <person name="Cheng J.F."/>
            <person name="Han C."/>
            <person name="Detter J.C."/>
            <person name="Bruce D."/>
            <person name="Goodwin L."/>
            <person name="Pitluck S."/>
            <person name="Pati A."/>
            <person name="Liolios K."/>
            <person name="Ivanova N."/>
            <person name="Mavromatis K."/>
            <person name="Mikhailova N."/>
            <person name="Chen A."/>
            <person name="Palaniappan K."/>
            <person name="Land M."/>
            <person name="Hauser L."/>
            <person name="Chang Y.J."/>
            <person name="Jeffries C.D."/>
            <person name="Brettin T."/>
            <person name="Goker M."/>
            <person name="Beck B."/>
            <person name="Bristow J."/>
            <person name="Eisen J.A."/>
            <person name="Markowitz V."/>
            <person name="Hugenholtz P."/>
            <person name="Kyrpides N.C."/>
            <person name="Klenk H.P."/>
            <person name="Chen F."/>
        </authorList>
    </citation>
    <scope>NUCLEOTIDE SEQUENCE [LARGE SCALE GENOMIC DNA]</scope>
    <source>
        <strain evidence="3">ATCC 33386 / NCTC 11300</strain>
    </source>
</reference>
<reference evidence="3" key="1">
    <citation type="submission" date="2009-09" db="EMBL/GenBank/DDBJ databases">
        <title>The complete chromosome of Sebaldella termitidis ATCC 33386.</title>
        <authorList>
            <consortium name="US DOE Joint Genome Institute (JGI-PGF)"/>
            <person name="Lucas S."/>
            <person name="Copeland A."/>
            <person name="Lapidus A."/>
            <person name="Glavina del Rio T."/>
            <person name="Dalin E."/>
            <person name="Tice H."/>
            <person name="Bruce D."/>
            <person name="Goodwin L."/>
            <person name="Pitluck S."/>
            <person name="Kyrpides N."/>
            <person name="Mavromatis K."/>
            <person name="Ivanova N."/>
            <person name="Mikhailova N."/>
            <person name="Sims D."/>
            <person name="Meincke L."/>
            <person name="Brettin T."/>
            <person name="Detter J.C."/>
            <person name="Han C."/>
            <person name="Larimer F."/>
            <person name="Land M."/>
            <person name="Hauser L."/>
            <person name="Markowitz V."/>
            <person name="Cheng J.F."/>
            <person name="Hugenholtz P."/>
            <person name="Woyke T."/>
            <person name="Wu D."/>
            <person name="Eisen J.A."/>
        </authorList>
    </citation>
    <scope>NUCLEOTIDE SEQUENCE [LARGE SCALE GENOMIC DNA]</scope>
    <source>
        <strain evidence="3">ATCC 33386 / NCTC 11300</strain>
    </source>
</reference>
<proteinExistence type="predicted"/>
<dbReference type="Proteomes" id="UP000000845">
    <property type="component" value="Chromosome"/>
</dbReference>